<organism evidence="4">
    <name type="scientific">uncultured bacterium CSLG10</name>
    <dbReference type="NCBI Taxonomy" id="1091576"/>
    <lineage>
        <taxon>Bacteria</taxon>
        <taxon>environmental samples</taxon>
    </lineage>
</organism>
<dbReference type="GO" id="GO:0016787">
    <property type="term" value="F:hydrolase activity"/>
    <property type="evidence" value="ECO:0007669"/>
    <property type="project" value="UniProtKB-KW"/>
</dbReference>
<dbReference type="SUPFAM" id="SSF52266">
    <property type="entry name" value="SGNH hydrolase"/>
    <property type="match status" value="2"/>
</dbReference>
<comment type="similarity">
    <text evidence="1">Belongs to the 'GDSL' lipolytic enzyme family.</text>
</comment>
<dbReference type="InterPro" id="IPR037459">
    <property type="entry name" value="RhgT-like"/>
</dbReference>
<feature type="domain" description="SGNH hydrolase-type esterase" evidence="3">
    <location>
        <begin position="278"/>
        <end position="473"/>
    </location>
</feature>
<keyword evidence="2 4" id="KW-0378">Hydrolase</keyword>
<feature type="non-terminal residue" evidence="4">
    <location>
        <position position="1"/>
    </location>
</feature>
<dbReference type="InterPro" id="IPR036514">
    <property type="entry name" value="SGNH_hydro_sf"/>
</dbReference>
<evidence type="ECO:0000313" key="4">
    <source>
        <dbReference type="EMBL" id="AEQ20325.1"/>
    </source>
</evidence>
<dbReference type="InterPro" id="IPR013830">
    <property type="entry name" value="SGNH_hydro"/>
</dbReference>
<dbReference type="CDD" id="cd01821">
    <property type="entry name" value="Rhamnogalacturan_acetylesterase_like"/>
    <property type="match status" value="2"/>
</dbReference>
<feature type="domain" description="SGNH hydrolase-type esterase" evidence="3">
    <location>
        <begin position="28"/>
        <end position="226"/>
    </location>
</feature>
<dbReference type="EMBL" id="JF429405">
    <property type="protein sequence ID" value="AEQ20325.1"/>
    <property type="molecule type" value="Genomic_DNA"/>
</dbReference>
<dbReference type="PANTHER" id="PTHR43695:SF1">
    <property type="entry name" value="RHAMNOGALACTURONAN ACETYLESTERASE"/>
    <property type="match status" value="1"/>
</dbReference>
<dbReference type="PANTHER" id="PTHR43695">
    <property type="entry name" value="PUTATIVE (AFU_ORTHOLOGUE AFUA_2G17250)-RELATED"/>
    <property type="match status" value="1"/>
</dbReference>
<name>G4WV73_9BACT</name>
<dbReference type="AlphaFoldDB" id="G4WV73"/>
<reference evidence="4" key="2">
    <citation type="journal article" date="2011" name="J. Bacteriol.">
        <title>Long-chain N-acyl amino acid synthases are linked to the putative PEP-CTERM/exosortase protein-sorting system in Gram-negative bacteria.</title>
        <authorList>
            <person name="Craig J.W."/>
            <person name="Cherry M.A."/>
            <person name="Brady S.F."/>
        </authorList>
    </citation>
    <scope>NUCLEOTIDE SEQUENCE</scope>
</reference>
<evidence type="ECO:0000256" key="2">
    <source>
        <dbReference type="ARBA" id="ARBA00022801"/>
    </source>
</evidence>
<sequence length="498" mass="54069">FVTTLLGATLAFAQNAAPNPSRPTVFVVGDSTASNGDRLGWGDPIAAYFDSSKINVLNRARAGRSARTFLNEGLWDKVLADLKSSDYVLIQFGHNDGGAPDQPPARGDLPGIGDEIQSLAMPDGKTEVVHTFGWYIRKFVTDSKAKGAHAIVLSPTVRNIWKENKVERGTGSGRFGKWSQQVADSERVPFLDATNIIADAYEKMGEEQVRPLFPIDHTHTNQAGADLNASLIVAELKGMRSPLAQFLSDKGQTVAAVPDLARLHLPEPANEKLPTVFLIGDSTVRNGRGDGSDGQWGWGEPLAQWFDPAKANLVNRALGGLSSRTFYDGVYWRRVLDMMKPGDFVIMQFGHNDGGSLDGAQGARVSLPGVGDETQGGVHTFGWYLRQFVAETRANGATPVICSLVPRKIWKDGKIARNSEDYGKWAAEVARSENTAFIDLNEDIAREYDRLGAEKVEMLFADEHTHTNRAGAELNAAIVAAGVRSLRAIPLAQFLTAQ</sequence>
<protein>
    <submittedName>
        <fullName evidence="4">SGNH-hydrolase family protein</fullName>
    </submittedName>
</protein>
<dbReference type="Pfam" id="PF13472">
    <property type="entry name" value="Lipase_GDSL_2"/>
    <property type="match status" value="2"/>
</dbReference>
<reference evidence="4" key="1">
    <citation type="journal article" date="2004" name="Appl. Environ. Microbiol.">
        <title>Long-chain N-acyltyrosine synthases from environmental DNA.</title>
        <authorList>
            <person name="Brady S.F."/>
            <person name="Chao C.J."/>
            <person name="Clardy J."/>
        </authorList>
    </citation>
    <scope>NUCLEOTIDE SEQUENCE</scope>
</reference>
<evidence type="ECO:0000256" key="1">
    <source>
        <dbReference type="ARBA" id="ARBA00008668"/>
    </source>
</evidence>
<proteinExistence type="inferred from homology"/>
<dbReference type="Gene3D" id="3.40.50.1110">
    <property type="entry name" value="SGNH hydrolase"/>
    <property type="match status" value="2"/>
</dbReference>
<evidence type="ECO:0000259" key="3">
    <source>
        <dbReference type="Pfam" id="PF13472"/>
    </source>
</evidence>
<accession>G4WV73</accession>